<dbReference type="Pfam" id="PF00067">
    <property type="entry name" value="p450"/>
    <property type="match status" value="1"/>
</dbReference>
<dbReference type="PANTHER" id="PTHR46696">
    <property type="entry name" value="P450, PUTATIVE (EUROFUNG)-RELATED"/>
    <property type="match status" value="1"/>
</dbReference>
<protein>
    <submittedName>
        <fullName evidence="3">Cytochrome P450</fullName>
    </submittedName>
</protein>
<comment type="similarity">
    <text evidence="1 2">Belongs to the cytochrome P450 family.</text>
</comment>
<dbReference type="PRINTS" id="PR00359">
    <property type="entry name" value="BP450"/>
</dbReference>
<dbReference type="InterPro" id="IPR036396">
    <property type="entry name" value="Cyt_P450_sf"/>
</dbReference>
<evidence type="ECO:0000256" key="1">
    <source>
        <dbReference type="ARBA" id="ARBA00010617"/>
    </source>
</evidence>
<dbReference type="InterPro" id="IPR017972">
    <property type="entry name" value="Cyt_P450_CS"/>
</dbReference>
<dbReference type="PROSITE" id="PS00086">
    <property type="entry name" value="CYTOCHROME_P450"/>
    <property type="match status" value="1"/>
</dbReference>
<evidence type="ECO:0000313" key="3">
    <source>
        <dbReference type="EMBL" id="MBQ0923525.1"/>
    </source>
</evidence>
<dbReference type="InterPro" id="IPR002397">
    <property type="entry name" value="Cyt_P450_B"/>
</dbReference>
<keyword evidence="2" id="KW-0408">Iron</keyword>
<keyword evidence="2" id="KW-0479">Metal-binding</keyword>
<dbReference type="PRINTS" id="PR00385">
    <property type="entry name" value="P450"/>
</dbReference>
<dbReference type="Gene3D" id="1.10.630.10">
    <property type="entry name" value="Cytochrome P450"/>
    <property type="match status" value="1"/>
</dbReference>
<dbReference type="PANTHER" id="PTHR46696:SF6">
    <property type="entry name" value="P450, PUTATIVE (EUROFUNG)-RELATED"/>
    <property type="match status" value="1"/>
</dbReference>
<keyword evidence="2" id="KW-0349">Heme</keyword>
<dbReference type="EMBL" id="JAGPXE010000002">
    <property type="protein sequence ID" value="MBQ0923525.1"/>
    <property type="molecule type" value="Genomic_DNA"/>
</dbReference>
<organism evidence="3 4">
    <name type="scientific">Saccharopolyspora endophytica</name>
    <dbReference type="NCBI Taxonomy" id="543886"/>
    <lineage>
        <taxon>Bacteria</taxon>
        <taxon>Bacillati</taxon>
        <taxon>Actinomycetota</taxon>
        <taxon>Actinomycetes</taxon>
        <taxon>Pseudonocardiales</taxon>
        <taxon>Pseudonocardiaceae</taxon>
        <taxon>Saccharopolyspora</taxon>
    </lineage>
</organism>
<dbReference type="SUPFAM" id="SSF48264">
    <property type="entry name" value="Cytochrome P450"/>
    <property type="match status" value="1"/>
</dbReference>
<sequence>MSAGDGVTGQATVSSLDDSQIRELIRRFSLHSKETQNNAHELFAEMRKSCPVAHSEEHGGFYALSRYQDVYDAAHKPETFSSFPVTIPPFGNPTPMIPIEADPPHHRNYRTLVGRQFSPKSVASIEPYMREMVAKIIDDLAGSTEADLAKEVAVPLPLRAILELYLGVPEKDWDMLKDQFLYMLQPDPEASDEENQERSMEAGLNCTKYFAEMLEDRRVNGYGTDLISDLDQAEVDGERLEDDEIFGFCLVLVPAGFDTTASVLSRLLLMFAEQPELRSQLEAIVDDPDKLDLAVEELVRYIPPQPGVARNVTEKCTFAGEELDEGDRLLLLWPSANRDPEEFPNPDEIVLDRQPNRHLGFGSGIHRCLGAHLARLELKVFLQEFLRRVPRYHVTPGQEAVWHTGNTWGVKKLPVTFEAWSAN</sequence>
<dbReference type="RefSeq" id="WP_210968969.1">
    <property type="nucleotide sequence ID" value="NZ_JAGPXE010000002.1"/>
</dbReference>
<dbReference type="InterPro" id="IPR001128">
    <property type="entry name" value="Cyt_P450"/>
</dbReference>
<evidence type="ECO:0000313" key="4">
    <source>
        <dbReference type="Proteomes" id="UP000674084"/>
    </source>
</evidence>
<keyword evidence="4" id="KW-1185">Reference proteome</keyword>
<accession>A0ABS5DB48</accession>
<name>A0ABS5DB48_9PSEU</name>
<reference evidence="3 4" key="1">
    <citation type="submission" date="2021-04" db="EMBL/GenBank/DDBJ databases">
        <title>Whole-genome sequencing of Saccharopolyspora endophytica KCTC 19397.</title>
        <authorList>
            <person name="Ay H."/>
            <person name="Saygin H."/>
            <person name="Sahin N."/>
        </authorList>
    </citation>
    <scope>NUCLEOTIDE SEQUENCE [LARGE SCALE GENOMIC DNA]</scope>
    <source>
        <strain evidence="3 4">KCTC 19397</strain>
    </source>
</reference>
<gene>
    <name evidence="3" type="ORF">KBO27_06195</name>
</gene>
<comment type="caution">
    <text evidence="3">The sequence shown here is derived from an EMBL/GenBank/DDBJ whole genome shotgun (WGS) entry which is preliminary data.</text>
</comment>
<keyword evidence="2" id="KW-0560">Oxidoreductase</keyword>
<evidence type="ECO:0000256" key="2">
    <source>
        <dbReference type="RuleBase" id="RU000461"/>
    </source>
</evidence>
<keyword evidence="2" id="KW-0503">Monooxygenase</keyword>
<proteinExistence type="inferred from homology"/>
<dbReference type="Proteomes" id="UP000674084">
    <property type="component" value="Unassembled WGS sequence"/>
</dbReference>